<evidence type="ECO:0000256" key="5">
    <source>
        <dbReference type="ARBA" id="ARBA00022967"/>
    </source>
</evidence>
<protein>
    <submittedName>
        <fullName evidence="8">Heme ABC exporter ATP-binding protein CcmA</fullName>
    </submittedName>
</protein>
<evidence type="ECO:0000256" key="4">
    <source>
        <dbReference type="ARBA" id="ARBA00022840"/>
    </source>
</evidence>
<reference evidence="8 9" key="1">
    <citation type="submission" date="2024-05" db="EMBL/GenBank/DDBJ databases">
        <title>Sphingomonas sp. HF-S3 16S ribosomal RNA gene Genome sequencing and assembly.</title>
        <authorList>
            <person name="Lee H."/>
        </authorList>
    </citation>
    <scope>NUCLEOTIDE SEQUENCE [LARGE SCALE GENOMIC DNA]</scope>
    <source>
        <strain evidence="8 9">HF-S3</strain>
    </source>
</reference>
<feature type="domain" description="ABC transporter" evidence="7">
    <location>
        <begin position="4"/>
        <end position="186"/>
    </location>
</feature>
<keyword evidence="9" id="KW-1185">Reference proteome</keyword>
<dbReference type="Gene3D" id="3.40.50.300">
    <property type="entry name" value="P-loop containing nucleotide triphosphate hydrolases"/>
    <property type="match status" value="1"/>
</dbReference>
<dbReference type="PANTHER" id="PTHR43499">
    <property type="entry name" value="ABC TRANSPORTER I FAMILY MEMBER 1"/>
    <property type="match status" value="1"/>
</dbReference>
<evidence type="ECO:0000256" key="1">
    <source>
        <dbReference type="ARBA" id="ARBA00022448"/>
    </source>
</evidence>
<dbReference type="PANTHER" id="PTHR43499:SF1">
    <property type="entry name" value="ABC TRANSPORTER I FAMILY MEMBER 1"/>
    <property type="match status" value="1"/>
</dbReference>
<evidence type="ECO:0000256" key="2">
    <source>
        <dbReference type="ARBA" id="ARBA00022741"/>
    </source>
</evidence>
<evidence type="ECO:0000259" key="7">
    <source>
        <dbReference type="PROSITE" id="PS50893"/>
    </source>
</evidence>
<keyword evidence="4 8" id="KW-0067">ATP-binding</keyword>
<evidence type="ECO:0000256" key="3">
    <source>
        <dbReference type="ARBA" id="ARBA00022748"/>
    </source>
</evidence>
<dbReference type="SUPFAM" id="SSF52540">
    <property type="entry name" value="P-loop containing nucleoside triphosphate hydrolases"/>
    <property type="match status" value="1"/>
</dbReference>
<dbReference type="Pfam" id="PF00005">
    <property type="entry name" value="ABC_tran"/>
    <property type="match status" value="1"/>
</dbReference>
<dbReference type="InterPro" id="IPR003593">
    <property type="entry name" value="AAA+_ATPase"/>
</dbReference>
<keyword evidence="2" id="KW-0547">Nucleotide-binding</keyword>
<evidence type="ECO:0000313" key="8">
    <source>
        <dbReference type="EMBL" id="MEN3745697.1"/>
    </source>
</evidence>
<keyword evidence="5" id="KW-1278">Translocase</keyword>
<dbReference type="Proteomes" id="UP001427805">
    <property type="component" value="Unassembled WGS sequence"/>
</dbReference>
<name>A0ABV0B268_9SPHN</name>
<keyword evidence="1" id="KW-0813">Transport</keyword>
<dbReference type="InterPro" id="IPR027417">
    <property type="entry name" value="P-loop_NTPase"/>
</dbReference>
<dbReference type="RefSeq" id="WP_346244707.1">
    <property type="nucleotide sequence ID" value="NZ_JBDIZK010000001.1"/>
</dbReference>
<dbReference type="EMBL" id="JBDIZK010000001">
    <property type="protein sequence ID" value="MEN3745697.1"/>
    <property type="molecule type" value="Genomic_DNA"/>
</dbReference>
<gene>
    <name evidence="8" type="primary">ccmA</name>
    <name evidence="8" type="ORF">TPR58_00855</name>
</gene>
<keyword evidence="6" id="KW-0472">Membrane</keyword>
<keyword evidence="3" id="KW-0201">Cytochrome c-type biogenesis</keyword>
<evidence type="ECO:0000313" key="9">
    <source>
        <dbReference type="Proteomes" id="UP001427805"/>
    </source>
</evidence>
<dbReference type="SMART" id="SM00382">
    <property type="entry name" value="AAA"/>
    <property type="match status" value="1"/>
</dbReference>
<comment type="caution">
    <text evidence="8">The sequence shown here is derived from an EMBL/GenBank/DDBJ whole genome shotgun (WGS) entry which is preliminary data.</text>
</comment>
<organism evidence="8 9">
    <name type="scientific">Sphingomonas rustica</name>
    <dbReference type="NCBI Taxonomy" id="3103142"/>
    <lineage>
        <taxon>Bacteria</taxon>
        <taxon>Pseudomonadati</taxon>
        <taxon>Pseudomonadota</taxon>
        <taxon>Alphaproteobacteria</taxon>
        <taxon>Sphingomonadales</taxon>
        <taxon>Sphingomonadaceae</taxon>
        <taxon>Sphingomonas</taxon>
    </lineage>
</organism>
<dbReference type="GO" id="GO:0005524">
    <property type="term" value="F:ATP binding"/>
    <property type="evidence" value="ECO:0007669"/>
    <property type="project" value="UniProtKB-KW"/>
</dbReference>
<dbReference type="InterPro" id="IPR003439">
    <property type="entry name" value="ABC_transporter-like_ATP-bd"/>
</dbReference>
<dbReference type="PROSITE" id="PS50893">
    <property type="entry name" value="ABC_TRANSPORTER_2"/>
    <property type="match status" value="1"/>
</dbReference>
<dbReference type="InterPro" id="IPR005895">
    <property type="entry name" value="ABC_transptr_haem_export_CcmA"/>
</dbReference>
<proteinExistence type="predicted"/>
<dbReference type="NCBIfam" id="TIGR01189">
    <property type="entry name" value="ccmA"/>
    <property type="match status" value="1"/>
</dbReference>
<evidence type="ECO:0000256" key="6">
    <source>
        <dbReference type="ARBA" id="ARBA00023136"/>
    </source>
</evidence>
<sequence>MSLLVFRDVTCARGGRMLFEGLSFAVEAGGGCLVTGPNGAGKSSLVRLAAGLLDAAAGSVEAGPRALLGEPSALDPELPLVRALAFWAGIDGQPRAAVDAALAALDLAHLAEVPVRLLSTGQRRRAGLARVAASGAPLWLLDEPANGLDVRSIGLLEALIAAHRAKGGAVVVATHLPVAMPGASEVAL</sequence>
<accession>A0ABV0B268</accession>